<accession>A0A1H0GY81</accession>
<dbReference type="Proteomes" id="UP000199004">
    <property type="component" value="Unassembled WGS sequence"/>
</dbReference>
<name>A0A1H0GY81_9ACTN</name>
<evidence type="ECO:0000313" key="2">
    <source>
        <dbReference type="EMBL" id="SDO11818.1"/>
    </source>
</evidence>
<organism evidence="2 3">
    <name type="scientific">Nocardioides szechwanensis</name>
    <dbReference type="NCBI Taxonomy" id="1005944"/>
    <lineage>
        <taxon>Bacteria</taxon>
        <taxon>Bacillati</taxon>
        <taxon>Actinomycetota</taxon>
        <taxon>Actinomycetes</taxon>
        <taxon>Propionibacteriales</taxon>
        <taxon>Nocardioidaceae</taxon>
        <taxon>Nocardioides</taxon>
    </lineage>
</organism>
<sequence>MPRALALLVTACLALLTLAVVAGPPAAVAADPITGRLVDATGSHPAVQGATVRLRTVTGSGPGTVVDTDVTDSDGKFSLDAGATPDDEYYVQVLAGTYQGVYVGGGYVQPTPAYAVTYGPHATIGKILANPAFIRGVLVNSETGNPVRDVRVTARSANDLSQIEGSDFTGRGGVFRINGLECEDDCYLKVNGAPKGYEVGFRACNAGVVPTWGAACASPIGRIGKVFLDKD</sequence>
<dbReference type="AlphaFoldDB" id="A0A1H0GY81"/>
<gene>
    <name evidence="2" type="ORF">SAMN05192576_3386</name>
</gene>
<dbReference type="STRING" id="1005944.SAMN05192576_3386"/>
<evidence type="ECO:0000256" key="1">
    <source>
        <dbReference type="SAM" id="SignalP"/>
    </source>
</evidence>
<dbReference type="OrthoDB" id="3781566at2"/>
<evidence type="ECO:0008006" key="4">
    <source>
        <dbReference type="Google" id="ProtNLM"/>
    </source>
</evidence>
<feature type="signal peptide" evidence="1">
    <location>
        <begin position="1"/>
        <end position="22"/>
    </location>
</feature>
<keyword evidence="3" id="KW-1185">Reference proteome</keyword>
<protein>
    <recommendedName>
        <fullName evidence="4">Carboxypeptidase regulatory-like domain-containing protein</fullName>
    </recommendedName>
</protein>
<dbReference type="RefSeq" id="WP_091025991.1">
    <property type="nucleotide sequence ID" value="NZ_BKAE01000008.1"/>
</dbReference>
<dbReference type="EMBL" id="FNIC01000006">
    <property type="protein sequence ID" value="SDO11818.1"/>
    <property type="molecule type" value="Genomic_DNA"/>
</dbReference>
<reference evidence="2 3" key="1">
    <citation type="submission" date="2016-10" db="EMBL/GenBank/DDBJ databases">
        <authorList>
            <person name="de Groot N.N."/>
        </authorList>
    </citation>
    <scope>NUCLEOTIDE SEQUENCE [LARGE SCALE GENOMIC DNA]</scope>
    <source>
        <strain evidence="2 3">CGMCC 1.11147</strain>
    </source>
</reference>
<evidence type="ECO:0000313" key="3">
    <source>
        <dbReference type="Proteomes" id="UP000199004"/>
    </source>
</evidence>
<proteinExistence type="predicted"/>
<feature type="chain" id="PRO_5038487162" description="Carboxypeptidase regulatory-like domain-containing protein" evidence="1">
    <location>
        <begin position="23"/>
        <end position="231"/>
    </location>
</feature>
<keyword evidence="1" id="KW-0732">Signal</keyword>